<keyword evidence="1" id="KW-1133">Transmembrane helix</keyword>
<keyword evidence="3" id="KW-1185">Reference proteome</keyword>
<evidence type="ECO:0000313" key="3">
    <source>
        <dbReference type="Proteomes" id="UP000838672"/>
    </source>
</evidence>
<proteinExistence type="predicted"/>
<dbReference type="RefSeq" id="WP_237466303.1">
    <property type="nucleotide sequence ID" value="NZ_CAKLDI010000001.1"/>
</dbReference>
<evidence type="ECO:0008006" key="4">
    <source>
        <dbReference type="Google" id="ProtNLM"/>
    </source>
</evidence>
<name>A0ABN8DRZ2_9VIBR</name>
<dbReference type="EMBL" id="CAKLDI010000001">
    <property type="protein sequence ID" value="CAH0533886.1"/>
    <property type="molecule type" value="Genomic_DNA"/>
</dbReference>
<protein>
    <recommendedName>
        <fullName evidence="4">DUF2517 domain-containing protein</fullName>
    </recommendedName>
</protein>
<reference evidence="2" key="1">
    <citation type="submission" date="2021-11" db="EMBL/GenBank/DDBJ databases">
        <authorList>
            <person name="Rodrigo-Torres L."/>
            <person name="Arahal R. D."/>
            <person name="Lucena T."/>
        </authorList>
    </citation>
    <scope>NUCLEOTIDE SEQUENCE</scope>
    <source>
        <strain evidence="2">CECT 7929</strain>
    </source>
</reference>
<sequence length="68" mass="8205">MYTSYPLYKVVLRRIVALLLGILAFPTILFPRLRRRCYSYLHRLWMKTSNKPVWLEQSEKTVPGDELY</sequence>
<accession>A0ABN8DRZ2</accession>
<organism evidence="2 3">
    <name type="scientific">Vibrio stylophorae</name>
    <dbReference type="NCBI Taxonomy" id="659351"/>
    <lineage>
        <taxon>Bacteria</taxon>
        <taxon>Pseudomonadati</taxon>
        <taxon>Pseudomonadota</taxon>
        <taxon>Gammaproteobacteria</taxon>
        <taxon>Vibrionales</taxon>
        <taxon>Vibrionaceae</taxon>
        <taxon>Vibrio</taxon>
    </lineage>
</organism>
<keyword evidence="1" id="KW-0472">Membrane</keyword>
<keyword evidence="1" id="KW-0812">Transmembrane</keyword>
<feature type="transmembrane region" description="Helical" evidence="1">
    <location>
        <begin position="12"/>
        <end position="33"/>
    </location>
</feature>
<dbReference type="Pfam" id="PF10725">
    <property type="entry name" value="DUF2517"/>
    <property type="match status" value="1"/>
</dbReference>
<evidence type="ECO:0000313" key="2">
    <source>
        <dbReference type="EMBL" id="CAH0533886.1"/>
    </source>
</evidence>
<gene>
    <name evidence="2" type="ORF">VST7929_01763</name>
</gene>
<dbReference type="Proteomes" id="UP000838672">
    <property type="component" value="Unassembled WGS sequence"/>
</dbReference>
<evidence type="ECO:0000256" key="1">
    <source>
        <dbReference type="SAM" id="Phobius"/>
    </source>
</evidence>
<comment type="caution">
    <text evidence="2">The sequence shown here is derived from an EMBL/GenBank/DDBJ whole genome shotgun (WGS) entry which is preliminary data.</text>
</comment>
<dbReference type="InterPro" id="IPR019663">
    <property type="entry name" value="YbfA"/>
</dbReference>